<dbReference type="AlphaFoldDB" id="A0AA36GJ78"/>
<feature type="compositionally biased region" description="Basic and acidic residues" evidence="1">
    <location>
        <begin position="82"/>
        <end position="127"/>
    </location>
</feature>
<keyword evidence="3" id="KW-1185">Reference proteome</keyword>
<comment type="caution">
    <text evidence="2">The sequence shown here is derived from an EMBL/GenBank/DDBJ whole genome shotgun (WGS) entry which is preliminary data.</text>
</comment>
<name>A0AA36GJ78_CYLNA</name>
<reference evidence="2" key="1">
    <citation type="submission" date="2023-07" db="EMBL/GenBank/DDBJ databases">
        <authorList>
            <consortium name="CYATHOMIX"/>
        </authorList>
    </citation>
    <scope>NUCLEOTIDE SEQUENCE</scope>
    <source>
        <strain evidence="2">N/A</strain>
    </source>
</reference>
<feature type="compositionally biased region" description="Basic residues" evidence="1">
    <location>
        <begin position="11"/>
        <end position="22"/>
    </location>
</feature>
<evidence type="ECO:0000313" key="2">
    <source>
        <dbReference type="EMBL" id="CAJ0591411.1"/>
    </source>
</evidence>
<feature type="region of interest" description="Disordered" evidence="1">
    <location>
        <begin position="82"/>
        <end position="135"/>
    </location>
</feature>
<proteinExistence type="predicted"/>
<gene>
    <name evidence="2" type="ORF">CYNAS_LOCUS3394</name>
</gene>
<evidence type="ECO:0000313" key="3">
    <source>
        <dbReference type="Proteomes" id="UP001176961"/>
    </source>
</evidence>
<dbReference type="EMBL" id="CATQJL010000001">
    <property type="protein sequence ID" value="CAJ0591411.1"/>
    <property type="molecule type" value="Genomic_DNA"/>
</dbReference>
<organism evidence="2 3">
    <name type="scientific">Cylicocyclus nassatus</name>
    <name type="common">Nematode worm</name>
    <dbReference type="NCBI Taxonomy" id="53992"/>
    <lineage>
        <taxon>Eukaryota</taxon>
        <taxon>Metazoa</taxon>
        <taxon>Ecdysozoa</taxon>
        <taxon>Nematoda</taxon>
        <taxon>Chromadorea</taxon>
        <taxon>Rhabditida</taxon>
        <taxon>Rhabditina</taxon>
        <taxon>Rhabditomorpha</taxon>
        <taxon>Strongyloidea</taxon>
        <taxon>Strongylidae</taxon>
        <taxon>Cylicocyclus</taxon>
    </lineage>
</organism>
<sequence>MEVEAEEQPKVHHRKMGPKGSKHQQDVQDEAMVDVFVDNGRCLNLLERRAYIPLSIQRMMASGPINGLEIAYYPWNLGKRNEARPKEQEKAVKEQEKAVRGRSHEQRKSQEQRARKEQNQMQERKGSEAAGIVNL</sequence>
<feature type="region of interest" description="Disordered" evidence="1">
    <location>
        <begin position="1"/>
        <end position="26"/>
    </location>
</feature>
<accession>A0AA36GJ78</accession>
<dbReference type="Proteomes" id="UP001176961">
    <property type="component" value="Unassembled WGS sequence"/>
</dbReference>
<evidence type="ECO:0000256" key="1">
    <source>
        <dbReference type="SAM" id="MobiDB-lite"/>
    </source>
</evidence>
<protein>
    <submittedName>
        <fullName evidence="2">Uncharacterized protein</fullName>
    </submittedName>
</protein>